<dbReference type="AlphaFoldDB" id="A0A6B2R5R5"/>
<feature type="compositionally biased region" description="Polar residues" evidence="1">
    <location>
        <begin position="14"/>
        <end position="103"/>
    </location>
</feature>
<evidence type="ECO:0000256" key="1">
    <source>
        <dbReference type="SAM" id="MobiDB-lite"/>
    </source>
</evidence>
<sequence>MADANTSSSQQSQDAQTLDNLTSLQQPNEAEQSSVTQNNAARIDSPVTTPNAPTQDSPSLYNDVTQTTDSFVEQTAVGSDSTIDSEGVVSTGNKSNPRVDTSGTEFVVTPLPVVGSEEIATAPSDMENLSVSASEASSINPSINSSSGRPGNATTAAAPENATEPATTNNEPVSPEAAATKSLIPESVPDVVNPVPLASENEPVVQPIAQAIAQELTSTELVLPSVPLQEAITTVESTPISPVNNAPTFTSGATASVEENVSTSTVVYTAVASDVDQGATLTYSLSG</sequence>
<gene>
    <name evidence="2" type="ORF">G3I67_14175</name>
</gene>
<feature type="region of interest" description="Disordered" evidence="1">
    <location>
        <begin position="1"/>
        <end position="103"/>
    </location>
</feature>
<dbReference type="RefSeq" id="WP_163656193.1">
    <property type="nucleotide sequence ID" value="NZ_JAAGRN010000011.1"/>
</dbReference>
<comment type="caution">
    <text evidence="2">The sequence shown here is derived from an EMBL/GenBank/DDBJ whole genome shotgun (WGS) entry which is preliminary data.</text>
</comment>
<organism evidence="2">
    <name type="scientific">Sheuella amnicola</name>
    <dbReference type="NCBI Taxonomy" id="2707330"/>
    <lineage>
        <taxon>Bacteria</taxon>
        <taxon>Pseudomonadati</taxon>
        <taxon>Pseudomonadota</taxon>
        <taxon>Betaproteobacteria</taxon>
        <taxon>Burkholderiales</taxon>
        <taxon>Alcaligenaceae</taxon>
        <taxon>Sheuella</taxon>
    </lineage>
</organism>
<name>A0A6B2R5R5_9BURK</name>
<feature type="region of interest" description="Disordered" evidence="1">
    <location>
        <begin position="130"/>
        <end position="185"/>
    </location>
</feature>
<protein>
    <submittedName>
        <fullName evidence="2">Uncharacterized protein</fullName>
    </submittedName>
</protein>
<dbReference type="EMBL" id="JAAGRN010000011">
    <property type="protein sequence ID" value="NDY84377.1"/>
    <property type="molecule type" value="Genomic_DNA"/>
</dbReference>
<reference evidence="2" key="1">
    <citation type="submission" date="2020-02" db="EMBL/GenBank/DDBJ databases">
        <authorList>
            <person name="Chen W.-M."/>
        </authorList>
    </citation>
    <scope>NUCLEOTIDE SEQUENCE</scope>
    <source>
        <strain evidence="2">NBD-18</strain>
    </source>
</reference>
<accession>A0A6B2R5R5</accession>
<feature type="non-terminal residue" evidence="2">
    <location>
        <position position="287"/>
    </location>
</feature>
<evidence type="ECO:0000313" key="2">
    <source>
        <dbReference type="EMBL" id="NDY84377.1"/>
    </source>
</evidence>
<dbReference type="Gene3D" id="2.60.40.60">
    <property type="entry name" value="Cadherins"/>
    <property type="match status" value="1"/>
</dbReference>
<proteinExistence type="predicted"/>
<feature type="compositionally biased region" description="Low complexity" evidence="1">
    <location>
        <begin position="130"/>
        <end position="172"/>
    </location>
</feature>